<proteinExistence type="predicted"/>
<evidence type="ECO:0000256" key="1">
    <source>
        <dbReference type="SAM" id="Phobius"/>
    </source>
</evidence>
<dbReference type="Gene3D" id="2.130.10.10">
    <property type="entry name" value="YVTN repeat-like/Quinoprotein amine dehydrogenase"/>
    <property type="match status" value="1"/>
</dbReference>
<keyword evidence="1" id="KW-0472">Membrane</keyword>
<dbReference type="InterPro" id="IPR015943">
    <property type="entry name" value="WD40/YVTN_repeat-like_dom_sf"/>
</dbReference>
<dbReference type="SUPFAM" id="SSF50978">
    <property type="entry name" value="WD40 repeat-like"/>
    <property type="match status" value="1"/>
</dbReference>
<comment type="caution">
    <text evidence="2">The sequence shown here is derived from an EMBL/GenBank/DDBJ whole genome shotgun (WGS) entry which is preliminary data.</text>
</comment>
<evidence type="ECO:0000313" key="4">
    <source>
        <dbReference type="Proteomes" id="UP001142393"/>
    </source>
</evidence>
<accession>A0AA38PQ89</accession>
<reference evidence="3" key="2">
    <citation type="submission" date="2022-08" db="EMBL/GenBank/DDBJ databases">
        <authorList>
            <consortium name="DOE Joint Genome Institute"/>
            <person name="Min B."/>
            <person name="Riley R."/>
            <person name="Sierra-Patev S."/>
            <person name="Naranjo-Ortiz M."/>
            <person name="Looney B."/>
            <person name="Konkel Z."/>
            <person name="Slot J.C."/>
            <person name="Sakamoto Y."/>
            <person name="Steenwyk J.L."/>
            <person name="Rokas A."/>
            <person name="Carro J."/>
            <person name="Camarero S."/>
            <person name="Ferreira P."/>
            <person name="Molpeceres G."/>
            <person name="Ruiz-Duenas F.J."/>
            <person name="Serrano A."/>
            <person name="Henrissat B."/>
            <person name="Drula E."/>
            <person name="Hughes K.W."/>
            <person name="Mata J.L."/>
            <person name="Ishikawa N.K."/>
            <person name="Vargas-Isla R."/>
            <person name="Ushijima S."/>
            <person name="Smith C.A."/>
            <person name="Ahrendt S."/>
            <person name="Andreopoulos W."/>
            <person name="He G."/>
            <person name="Labutti K."/>
            <person name="Lipzen A."/>
            <person name="Ng V."/>
            <person name="Sandor L."/>
            <person name="Barry K."/>
            <person name="Martinez A.T."/>
            <person name="Xiao Y."/>
            <person name="Gibbons J.G."/>
            <person name="Terashima K."/>
            <person name="Hibbett D.S."/>
            <person name="Grigoriev I.V."/>
        </authorList>
    </citation>
    <scope>NUCLEOTIDE SEQUENCE</scope>
    <source>
        <strain evidence="3">TFB7829</strain>
    </source>
</reference>
<accession>A0A9W8TSM0</accession>
<dbReference type="AlphaFoldDB" id="A0A9W8TSM0"/>
<dbReference type="InterPro" id="IPR036322">
    <property type="entry name" value="WD40_repeat_dom_sf"/>
</dbReference>
<dbReference type="EMBL" id="JANVFU010000020">
    <property type="protein sequence ID" value="KAJ3739000.1"/>
    <property type="molecule type" value="Genomic_DNA"/>
</dbReference>
<organism evidence="2 4">
    <name type="scientific">Lentinula detonsa</name>
    <dbReference type="NCBI Taxonomy" id="2804962"/>
    <lineage>
        <taxon>Eukaryota</taxon>
        <taxon>Fungi</taxon>
        <taxon>Dikarya</taxon>
        <taxon>Basidiomycota</taxon>
        <taxon>Agaricomycotina</taxon>
        <taxon>Agaricomycetes</taxon>
        <taxon>Agaricomycetidae</taxon>
        <taxon>Agaricales</taxon>
        <taxon>Marasmiineae</taxon>
        <taxon>Omphalotaceae</taxon>
        <taxon>Lentinula</taxon>
    </lineage>
</organism>
<reference evidence="2" key="1">
    <citation type="submission" date="2022-08" db="EMBL/GenBank/DDBJ databases">
        <authorList>
            <consortium name="DOE Joint Genome Institute"/>
            <person name="Min B."/>
            <person name="Sierra-Patev S."/>
            <person name="Naranjo-Ortiz M."/>
            <person name="Looney B."/>
            <person name="Konkel Z."/>
            <person name="Slot J.C."/>
            <person name="Sakamoto Y."/>
            <person name="Steenwyk J.L."/>
            <person name="Rokas A."/>
            <person name="Carro J."/>
            <person name="Camarero S."/>
            <person name="Ferreira P."/>
            <person name="Molpeceres G."/>
            <person name="Ruiz-duenas F.J."/>
            <person name="Serrano A."/>
            <person name="Henrissat B."/>
            <person name="Drula E."/>
            <person name="Hughes K.W."/>
            <person name="Mata J.L."/>
            <person name="Ishikawa N.K."/>
            <person name="Vargas-Isla R."/>
            <person name="Ushijima S."/>
            <person name="Smith C.A."/>
            <person name="Ahrendt S."/>
            <person name="Andreopoulos W."/>
            <person name="He G."/>
            <person name="LaButti K."/>
            <person name="Lipzen A."/>
            <person name="Ng V."/>
            <person name="Riley R."/>
            <person name="Sandor L."/>
            <person name="Barry K."/>
            <person name="Martinez A.T."/>
            <person name="Xiao Y."/>
            <person name="Gibbons J.G."/>
            <person name="Terashima K."/>
            <person name="Hibbett D.S."/>
            <person name="Grigoriev I.V."/>
        </authorList>
    </citation>
    <scope>NUCLEOTIDE SEQUENCE</scope>
    <source>
        <strain evidence="2">TFB7810</strain>
    </source>
</reference>
<keyword evidence="1" id="KW-1133">Transmembrane helix</keyword>
<keyword evidence="4" id="KW-1185">Reference proteome</keyword>
<dbReference type="EMBL" id="MU802251">
    <property type="protein sequence ID" value="KAJ3979908.1"/>
    <property type="molecule type" value="Genomic_DNA"/>
</dbReference>
<dbReference type="Proteomes" id="UP001163850">
    <property type="component" value="Unassembled WGS sequence"/>
</dbReference>
<gene>
    <name evidence="2" type="ORF">DFH05DRAFT_1530657</name>
    <name evidence="3" type="ORF">F5890DRAFT_1558209</name>
</gene>
<protein>
    <submittedName>
        <fullName evidence="2">WD40-repeat-containing domain protein</fullName>
    </submittedName>
</protein>
<keyword evidence="1" id="KW-0812">Transmembrane</keyword>
<sequence length="379" mass="41981">MPSVWREVKTLIFANASHPNALVDVLLSPSADYLAVACGHDVEIWDLKRELPNPDNPQSKFSNQYLRVQKMSWCPSTTKLAIGYDEGSVSVLSLHDGVVLMEGFGCAASPVDSVSGLTWLSPTLLAVSTRSTVEIWRFVSDDGQRLWSSCGAIPDPPIIPGQPQMPLISTMHALADHQLMVQYADSGGRTVIWNLSFDPFLARLLILPWKLQHRINDVSIGTRHALYTDHDTGTYGLLKIDSQQPAMQCYPQALESRAPQLVSCVKFISKDLLIGGGVGQLILWNHSLRRLQNLVYTNPITVPDSISSGYQLETDIGWIATAHRFQDRGQVVLWCTVDSEEAEEAEEAAVAPGFLELHRRSITIVLSLFIVTAVPFFLY</sequence>
<name>A0A9W8TSM0_9AGAR</name>
<dbReference type="Proteomes" id="UP001142393">
    <property type="component" value="Unassembled WGS sequence"/>
</dbReference>
<reference evidence="2 4" key="3">
    <citation type="journal article" date="2023" name="Proc. Natl. Acad. Sci. U.S.A.">
        <title>A global phylogenomic analysis of the shiitake genus Lentinula.</title>
        <authorList>
            <person name="Sierra-Patev S."/>
            <person name="Min B."/>
            <person name="Naranjo-Ortiz M."/>
            <person name="Looney B."/>
            <person name="Konkel Z."/>
            <person name="Slot J.C."/>
            <person name="Sakamoto Y."/>
            <person name="Steenwyk J.L."/>
            <person name="Rokas A."/>
            <person name="Carro J."/>
            <person name="Camarero S."/>
            <person name="Ferreira P."/>
            <person name="Molpeceres G."/>
            <person name="Ruiz-Duenas F.J."/>
            <person name="Serrano A."/>
            <person name="Henrissat B."/>
            <person name="Drula E."/>
            <person name="Hughes K.W."/>
            <person name="Mata J.L."/>
            <person name="Ishikawa N.K."/>
            <person name="Vargas-Isla R."/>
            <person name="Ushijima S."/>
            <person name="Smith C.A."/>
            <person name="Donoghue J."/>
            <person name="Ahrendt S."/>
            <person name="Andreopoulos W."/>
            <person name="He G."/>
            <person name="LaButti K."/>
            <person name="Lipzen A."/>
            <person name="Ng V."/>
            <person name="Riley R."/>
            <person name="Sandor L."/>
            <person name="Barry K."/>
            <person name="Martinez A.T."/>
            <person name="Xiao Y."/>
            <person name="Gibbons J.G."/>
            <person name="Terashima K."/>
            <person name="Grigoriev I.V."/>
            <person name="Hibbett D."/>
        </authorList>
    </citation>
    <scope>NUCLEOTIDE SEQUENCE [LARGE SCALE GENOMIC DNA]</scope>
    <source>
        <strain evidence="2 4">TFB7810</strain>
    </source>
</reference>
<evidence type="ECO:0000313" key="3">
    <source>
        <dbReference type="EMBL" id="KAJ3979908.1"/>
    </source>
</evidence>
<evidence type="ECO:0000313" key="2">
    <source>
        <dbReference type="EMBL" id="KAJ3739000.1"/>
    </source>
</evidence>
<feature type="transmembrane region" description="Helical" evidence="1">
    <location>
        <begin position="361"/>
        <end position="378"/>
    </location>
</feature>